<dbReference type="EMBL" id="MRAE01000080">
    <property type="protein sequence ID" value="OOO62405.1"/>
    <property type="molecule type" value="Genomic_DNA"/>
</dbReference>
<reference evidence="2 3" key="1">
    <citation type="submission" date="2016-12" db="EMBL/GenBank/DDBJ databases">
        <title>Clostridium tepidum sp. nov., a close relative of Clostridium sporogenes and Clostridium botulinum Group I.</title>
        <authorList>
            <person name="Dobritsa A.P."/>
            <person name="Kutumbaka K.K."/>
            <person name="Werner K."/>
            <person name="Wiedmann M."/>
            <person name="Asmus A."/>
            <person name="Samadpour M."/>
        </authorList>
    </citation>
    <scope>NUCLEOTIDE SEQUENCE [LARGE SCALE GENOMIC DNA]</scope>
    <source>
        <strain evidence="2 3">IEH 97212</strain>
    </source>
</reference>
<keyword evidence="1" id="KW-1133">Transmembrane helix</keyword>
<keyword evidence="1" id="KW-0812">Transmembrane</keyword>
<evidence type="ECO:0000313" key="2">
    <source>
        <dbReference type="EMBL" id="OOO62405.1"/>
    </source>
</evidence>
<sequence>MINQKKNYINLTIIFVFFIIQLVRLPIKVQAIPNISINLKTPVHEEVINDKEIKIDGEIESISKLKSVYVYINDEKIGQAKLDKIEFKENIYKSKLEYNKDISSFKDGIYNLRILAIDQQDNKEEKEISIKIKRDQEEVWDNR</sequence>
<comment type="caution">
    <text evidence="2">The sequence shown here is derived from an EMBL/GenBank/DDBJ whole genome shotgun (WGS) entry which is preliminary data.</text>
</comment>
<feature type="transmembrane region" description="Helical" evidence="1">
    <location>
        <begin position="7"/>
        <end position="27"/>
    </location>
</feature>
<feature type="non-terminal residue" evidence="2">
    <location>
        <position position="143"/>
    </location>
</feature>
<keyword evidence="1" id="KW-0472">Membrane</keyword>
<evidence type="ECO:0000256" key="1">
    <source>
        <dbReference type="SAM" id="Phobius"/>
    </source>
</evidence>
<gene>
    <name evidence="2" type="ORF">BS638_13865</name>
</gene>
<dbReference type="Proteomes" id="UP000190256">
    <property type="component" value="Unassembled WGS sequence"/>
</dbReference>
<dbReference type="AlphaFoldDB" id="A0A1S9HWM5"/>
<organism evidence="2 3">
    <name type="scientific">Clostridium tepidum</name>
    <dbReference type="NCBI Taxonomy" id="1962263"/>
    <lineage>
        <taxon>Bacteria</taxon>
        <taxon>Bacillati</taxon>
        <taxon>Bacillota</taxon>
        <taxon>Clostridia</taxon>
        <taxon>Eubacteriales</taxon>
        <taxon>Clostridiaceae</taxon>
        <taxon>Clostridium</taxon>
    </lineage>
</organism>
<evidence type="ECO:0000313" key="3">
    <source>
        <dbReference type="Proteomes" id="UP000190256"/>
    </source>
</evidence>
<name>A0A1S9HWM5_9CLOT</name>
<accession>A0A1S9HWM5</accession>
<protein>
    <submittedName>
        <fullName evidence="2">Uncharacterized protein</fullName>
    </submittedName>
</protein>
<proteinExistence type="predicted"/>